<dbReference type="SUPFAM" id="SSF49599">
    <property type="entry name" value="TRAF domain-like"/>
    <property type="match status" value="1"/>
</dbReference>
<dbReference type="Pfam" id="PF00917">
    <property type="entry name" value="MATH"/>
    <property type="match status" value="1"/>
</dbReference>
<evidence type="ECO:0000259" key="1">
    <source>
        <dbReference type="Pfam" id="PF00917"/>
    </source>
</evidence>
<sequence>DVRVMSEEKRINGFPWQVKVSRSLDHLSVEVECNKSLECPLWMCEVEGKVKLIYHKDDAASICNNFIVDGSIDVEVTINVKGRSGDRYGLHYVLL</sequence>
<dbReference type="AlphaFoldDB" id="A0AAV5U3L4"/>
<evidence type="ECO:0000313" key="3">
    <source>
        <dbReference type="EMBL" id="GMT01459.1"/>
    </source>
</evidence>
<organism evidence="3 4">
    <name type="scientific">Pristionchus entomophagus</name>
    <dbReference type="NCBI Taxonomy" id="358040"/>
    <lineage>
        <taxon>Eukaryota</taxon>
        <taxon>Metazoa</taxon>
        <taxon>Ecdysozoa</taxon>
        <taxon>Nematoda</taxon>
        <taxon>Chromadorea</taxon>
        <taxon>Rhabditida</taxon>
        <taxon>Rhabditina</taxon>
        <taxon>Diplogasteromorpha</taxon>
        <taxon>Diplogasteroidea</taxon>
        <taxon>Neodiplogasteridae</taxon>
        <taxon>Pristionchus</taxon>
    </lineage>
</organism>
<feature type="non-terminal residue" evidence="3">
    <location>
        <position position="95"/>
    </location>
</feature>
<comment type="caution">
    <text evidence="3">The sequence shown here is derived from an EMBL/GenBank/DDBJ whole genome shotgun (WGS) entry which is preliminary data.</text>
</comment>
<dbReference type="Proteomes" id="UP001432027">
    <property type="component" value="Unassembled WGS sequence"/>
</dbReference>
<feature type="non-terminal residue" evidence="3">
    <location>
        <position position="1"/>
    </location>
</feature>
<dbReference type="EMBL" id="BTSX01000005">
    <property type="protein sequence ID" value="GMT01459.1"/>
    <property type="molecule type" value="Genomic_DNA"/>
</dbReference>
<feature type="domain" description="MATH" evidence="1">
    <location>
        <begin position="7"/>
        <end position="56"/>
    </location>
</feature>
<evidence type="ECO:0000313" key="2">
    <source>
        <dbReference type="EMBL" id="GMT01458.1"/>
    </source>
</evidence>
<accession>A0AAV5U3L4</accession>
<dbReference type="InterPro" id="IPR002083">
    <property type="entry name" value="MATH/TRAF_dom"/>
</dbReference>
<name>A0AAV5U3L4_9BILA</name>
<evidence type="ECO:0000313" key="4">
    <source>
        <dbReference type="Proteomes" id="UP001432027"/>
    </source>
</evidence>
<gene>
    <name evidence="2" type="ORF">PENTCL1PPCAC_23632</name>
    <name evidence="3" type="ORF">PENTCL1PPCAC_23633</name>
</gene>
<reference evidence="3" key="1">
    <citation type="submission" date="2023-10" db="EMBL/GenBank/DDBJ databases">
        <title>Genome assembly of Pristionchus species.</title>
        <authorList>
            <person name="Yoshida K."/>
            <person name="Sommer R.J."/>
        </authorList>
    </citation>
    <scope>NUCLEOTIDE SEQUENCE</scope>
    <source>
        <strain evidence="3">RS0144</strain>
    </source>
</reference>
<proteinExistence type="predicted"/>
<keyword evidence="4" id="KW-1185">Reference proteome</keyword>
<dbReference type="EMBL" id="BTSX01000005">
    <property type="protein sequence ID" value="GMT01458.1"/>
    <property type="molecule type" value="Genomic_DNA"/>
</dbReference>
<protein>
    <recommendedName>
        <fullName evidence="1">MATH domain-containing protein</fullName>
    </recommendedName>
</protein>